<sequence length="878" mass="101486">MNNMDNYLHILTQNTPRGSAVKSSFLQKCISFGSAKKGLSFDGTNDETFPSNDLSMSVMVPENESAMHVLYEDNLTNPESRLNVSRGEFDTTIIFDLDAGSQIIESMYQDFLSFFQSYAGEQEAFNLLFNYEELCCNNYGAVSKILLKINCTDVNFAKLSTRLCSLQLERNTWRLLRILFQDRLEADMDEGDILMSTLGKMSDKDIVDNLYKRNSYIRQCQLIVDWLEKNAEEDFHEIFFNRFQYFTDKCMSLEHSLNELITSNFNRNRTGVREMDPDAAFRQESYPLHETDKENENRLFKFMFICIRAGKLDEAQQLAERFGEPWLSAALEGWRLFHDPNYENQVAEGQELCLIEGNKYRDLWKAACWEASQAPAISVHEQALYGSLCGNLKAVLPVCKTWSDYLWAYTRASVDKLIEQEIRNTTQQDRSLEELPVEYWDKVLDLEEIFQELAASNSEIVKSDSKGHHSVIQKFIILDDIDGLIKEMYGWLNKGNLDGHILRCMAHIILFLRLVGHSTKEELCVPILEAYVQELIKARKTDLVAPYTSTLPKEQQIIWYAKFLEGITDNNERQKCLQFAEEAGLEISQITKTVVKNIREKNTGNIEPSTDLSAVTTQDDLQKIHAIDWLIFNPTQRAEAMKQANALMRVFVIQRKIDAAKLLFSKIPQDSVAVMMQLSKVKGFEELSADDDNSTREYLCFRAYLEAMEAFESWFRHSFHAKPKEPPAPIGDHVTFKEKVAYEHELQQYQKDLERWQNVVANLASTALDCLYNVLLFVDGGWMIDQRTDGTTEENRQLQLLHLRKLCIPHVARLLQDLLLSEEKYKEAIQLVDIISSERYQLYKVFIQEDMKQMLRIAMDSSFALLDTNMDPLGYSCQ</sequence>
<keyword evidence="6" id="KW-0597">Phosphoprotein</keyword>
<dbReference type="PANTHER" id="PTHR13003">
    <property type="entry name" value="NUP107-RELATED"/>
    <property type="match status" value="1"/>
</dbReference>
<keyword evidence="15" id="KW-0137">Centromere</keyword>
<feature type="coiled-coil region" evidence="19">
    <location>
        <begin position="739"/>
        <end position="766"/>
    </location>
</feature>
<comment type="subcellular location">
    <subcellularLocation>
        <location evidence="1">Chromosome</location>
        <location evidence="1">Centromere</location>
        <location evidence="1">Kinetochore</location>
    </subcellularLocation>
    <subcellularLocation>
        <location evidence="18">Nucleus</location>
        <location evidence="18">Nuclear pore complex</location>
    </subcellularLocation>
    <subcellularLocation>
        <location evidence="18">Nucleus membrane</location>
    </subcellularLocation>
</comment>
<keyword evidence="8" id="KW-0995">Kinetochore</keyword>
<keyword evidence="21" id="KW-1185">Reference proteome</keyword>
<accession>A0AAV4P258</accession>
<dbReference type="GO" id="GO:0000973">
    <property type="term" value="P:post-transcriptional tethering of RNA polymerase II gene DNA at nuclear periphery"/>
    <property type="evidence" value="ECO:0007669"/>
    <property type="project" value="TreeGrafter"/>
</dbReference>
<keyword evidence="4" id="KW-0158">Chromosome</keyword>
<evidence type="ECO:0000256" key="13">
    <source>
        <dbReference type="ARBA" id="ARBA00023136"/>
    </source>
</evidence>
<keyword evidence="13 18" id="KW-0472">Membrane</keyword>
<dbReference type="InterPro" id="IPR007252">
    <property type="entry name" value="Nup84/Nup107"/>
</dbReference>
<comment type="function">
    <text evidence="16">Plays a role in the nuclear pore complex (NPC) assembly and/or maintenance. Required for the assembly of peripheral proteins into the NPC. May anchor NUP62 to the NPC. Involved in nephrogenesis.</text>
</comment>
<protein>
    <recommendedName>
        <fullName evidence="18">Nuclear pore complex protein</fullName>
    </recommendedName>
</protein>
<dbReference type="GO" id="GO:0017056">
    <property type="term" value="F:structural constituent of nuclear pore"/>
    <property type="evidence" value="ECO:0007669"/>
    <property type="project" value="UniProtKB-UniRule"/>
</dbReference>
<keyword evidence="14 18" id="KW-0539">Nucleus</keyword>
<dbReference type="Pfam" id="PF04121">
    <property type="entry name" value="Nup84_Nup100"/>
    <property type="match status" value="1"/>
</dbReference>
<evidence type="ECO:0000256" key="3">
    <source>
        <dbReference type="ARBA" id="ARBA00022448"/>
    </source>
</evidence>
<dbReference type="GO" id="GO:0031080">
    <property type="term" value="C:nuclear pore outer ring"/>
    <property type="evidence" value="ECO:0007669"/>
    <property type="project" value="TreeGrafter"/>
</dbReference>
<evidence type="ECO:0000256" key="6">
    <source>
        <dbReference type="ARBA" id="ARBA00022553"/>
    </source>
</evidence>
<evidence type="ECO:0000256" key="17">
    <source>
        <dbReference type="ARBA" id="ARBA00063956"/>
    </source>
</evidence>
<evidence type="ECO:0000256" key="19">
    <source>
        <dbReference type="SAM" id="Coils"/>
    </source>
</evidence>
<dbReference type="Proteomes" id="UP001054837">
    <property type="component" value="Unassembled WGS sequence"/>
</dbReference>
<keyword evidence="5" id="KW-0488">Methylation</keyword>
<keyword evidence="10" id="KW-0007">Acetylation</keyword>
<dbReference type="FunFam" id="1.20.190.50:FF:000001">
    <property type="entry name" value="Nuclear pore complex protein"/>
    <property type="match status" value="1"/>
</dbReference>
<name>A0AAV4P258_9ARAC</name>
<comment type="caution">
    <text evidence="20">The sequence shown here is derived from an EMBL/GenBank/DDBJ whole genome shotgun (WGS) entry which is preliminary data.</text>
</comment>
<evidence type="ECO:0000256" key="9">
    <source>
        <dbReference type="ARBA" id="ARBA00022927"/>
    </source>
</evidence>
<dbReference type="Gene3D" id="1.20.190.50">
    <property type="match status" value="1"/>
</dbReference>
<evidence type="ECO:0000256" key="5">
    <source>
        <dbReference type="ARBA" id="ARBA00022481"/>
    </source>
</evidence>
<evidence type="ECO:0000256" key="14">
    <source>
        <dbReference type="ARBA" id="ARBA00023242"/>
    </source>
</evidence>
<dbReference type="GO" id="GO:0006406">
    <property type="term" value="P:mRNA export from nucleus"/>
    <property type="evidence" value="ECO:0007669"/>
    <property type="project" value="TreeGrafter"/>
</dbReference>
<evidence type="ECO:0000256" key="18">
    <source>
        <dbReference type="RuleBase" id="RU365072"/>
    </source>
</evidence>
<dbReference type="GO" id="GO:0000776">
    <property type="term" value="C:kinetochore"/>
    <property type="evidence" value="ECO:0007669"/>
    <property type="project" value="UniProtKB-KW"/>
</dbReference>
<evidence type="ECO:0000256" key="7">
    <source>
        <dbReference type="ARBA" id="ARBA00022816"/>
    </source>
</evidence>
<keyword evidence="19" id="KW-0175">Coiled coil</keyword>
<evidence type="ECO:0000256" key="11">
    <source>
        <dbReference type="ARBA" id="ARBA00023010"/>
    </source>
</evidence>
<keyword evidence="11 18" id="KW-0811">Translocation</keyword>
<keyword evidence="3 18" id="KW-0813">Transport</keyword>
<dbReference type="EMBL" id="BPLQ01002235">
    <property type="protein sequence ID" value="GIX90291.1"/>
    <property type="molecule type" value="Genomic_DNA"/>
</dbReference>
<evidence type="ECO:0000313" key="20">
    <source>
        <dbReference type="EMBL" id="GIX90291.1"/>
    </source>
</evidence>
<reference evidence="20 21" key="1">
    <citation type="submission" date="2021-06" db="EMBL/GenBank/DDBJ databases">
        <title>Caerostris darwini draft genome.</title>
        <authorList>
            <person name="Kono N."/>
            <person name="Arakawa K."/>
        </authorList>
    </citation>
    <scope>NUCLEOTIDE SEQUENCE [LARGE SCALE GENOMIC DNA]</scope>
</reference>
<evidence type="ECO:0000256" key="1">
    <source>
        <dbReference type="ARBA" id="ARBA00004629"/>
    </source>
</evidence>
<gene>
    <name evidence="20" type="primary">Nup107</name>
    <name evidence="20" type="ORF">CDAR_506751</name>
</gene>
<comment type="function">
    <text evidence="18">Functions as a component of the nuclear pore complex (NPC).</text>
</comment>
<organism evidence="20 21">
    <name type="scientific">Caerostris darwini</name>
    <dbReference type="NCBI Taxonomy" id="1538125"/>
    <lineage>
        <taxon>Eukaryota</taxon>
        <taxon>Metazoa</taxon>
        <taxon>Ecdysozoa</taxon>
        <taxon>Arthropoda</taxon>
        <taxon>Chelicerata</taxon>
        <taxon>Arachnida</taxon>
        <taxon>Araneae</taxon>
        <taxon>Araneomorphae</taxon>
        <taxon>Entelegynae</taxon>
        <taxon>Araneoidea</taxon>
        <taxon>Araneidae</taxon>
        <taxon>Caerostris</taxon>
    </lineage>
</organism>
<dbReference type="PANTHER" id="PTHR13003:SF2">
    <property type="entry name" value="NUCLEAR PORE COMPLEX PROTEIN NUP107"/>
    <property type="match status" value="1"/>
</dbReference>
<dbReference type="AlphaFoldDB" id="A0AAV4P258"/>
<evidence type="ECO:0000256" key="16">
    <source>
        <dbReference type="ARBA" id="ARBA00056880"/>
    </source>
</evidence>
<proteinExistence type="inferred from homology"/>
<keyword evidence="12 18" id="KW-0906">Nuclear pore complex</keyword>
<evidence type="ECO:0000256" key="12">
    <source>
        <dbReference type="ARBA" id="ARBA00023132"/>
    </source>
</evidence>
<dbReference type="GO" id="GO:0031965">
    <property type="term" value="C:nuclear membrane"/>
    <property type="evidence" value="ECO:0007669"/>
    <property type="project" value="UniProtKB-SubCell"/>
</dbReference>
<evidence type="ECO:0000256" key="4">
    <source>
        <dbReference type="ARBA" id="ARBA00022454"/>
    </source>
</evidence>
<evidence type="ECO:0000313" key="21">
    <source>
        <dbReference type="Proteomes" id="UP001054837"/>
    </source>
</evidence>
<dbReference type="Gene3D" id="1.10.3450.20">
    <property type="match status" value="1"/>
</dbReference>
<evidence type="ECO:0000256" key="10">
    <source>
        <dbReference type="ARBA" id="ARBA00022990"/>
    </source>
</evidence>
<keyword evidence="7" id="KW-0509">mRNA transport</keyword>
<dbReference type="GO" id="GO:0006606">
    <property type="term" value="P:protein import into nucleus"/>
    <property type="evidence" value="ECO:0007669"/>
    <property type="project" value="TreeGrafter"/>
</dbReference>
<evidence type="ECO:0000256" key="15">
    <source>
        <dbReference type="ARBA" id="ARBA00023328"/>
    </source>
</evidence>
<dbReference type="FunFam" id="1.10.3450.20:FF:000001">
    <property type="entry name" value="Nuclear pore complex protein"/>
    <property type="match status" value="1"/>
</dbReference>
<evidence type="ECO:0000256" key="8">
    <source>
        <dbReference type="ARBA" id="ARBA00022838"/>
    </source>
</evidence>
<keyword evidence="9" id="KW-0653">Protein transport</keyword>
<evidence type="ECO:0000256" key="2">
    <source>
        <dbReference type="ARBA" id="ARBA00009510"/>
    </source>
</evidence>
<comment type="similarity">
    <text evidence="2 18">Belongs to the nucleoporin Nup84/Nup107 family.</text>
</comment>
<comment type="subunit">
    <text evidence="17">Part of the nuclear pore complex (NPC). Forms part of the Nup160 subcomplex in the nuclear pore which is composed of NUP160, NUP133, NUP107 and Nup96; this complex plays a role in RNA export and in tethering Nup98 and NUP153 to the nucleus. Does not interact with TPR. Interacts with ZNF106.</text>
</comment>